<evidence type="ECO:0000313" key="1">
    <source>
        <dbReference type="EMBL" id="WAR31217.1"/>
    </source>
</evidence>
<protein>
    <submittedName>
        <fullName evidence="1">Uncharacterized protein</fullName>
    </submittedName>
</protein>
<dbReference type="EMBL" id="CP111028">
    <property type="protein sequence ID" value="WAR31217.1"/>
    <property type="molecule type" value="Genomic_DNA"/>
</dbReference>
<name>A0ABY7GBB1_MYAAR</name>
<dbReference type="Proteomes" id="UP001164746">
    <property type="component" value="Chromosome 17"/>
</dbReference>
<sequence>MTITSTCDKKRNSHSQIILDVPVITNVYMLNDFKLIVLNTVTVCLVKRVCVIIDKHNVMVAGPSGAHGTDVTSLAVPGRVITCARAPTLYRGLVYLAREIIVRQACAH</sequence>
<organism evidence="1 2">
    <name type="scientific">Mya arenaria</name>
    <name type="common">Soft-shell clam</name>
    <dbReference type="NCBI Taxonomy" id="6604"/>
    <lineage>
        <taxon>Eukaryota</taxon>
        <taxon>Metazoa</taxon>
        <taxon>Spiralia</taxon>
        <taxon>Lophotrochozoa</taxon>
        <taxon>Mollusca</taxon>
        <taxon>Bivalvia</taxon>
        <taxon>Autobranchia</taxon>
        <taxon>Heteroconchia</taxon>
        <taxon>Euheterodonta</taxon>
        <taxon>Imparidentia</taxon>
        <taxon>Neoheterodontei</taxon>
        <taxon>Myida</taxon>
        <taxon>Myoidea</taxon>
        <taxon>Myidae</taxon>
        <taxon>Mya</taxon>
    </lineage>
</organism>
<keyword evidence="2" id="KW-1185">Reference proteome</keyword>
<reference evidence="1" key="1">
    <citation type="submission" date="2022-11" db="EMBL/GenBank/DDBJ databases">
        <title>Centuries of genome instability and evolution in soft-shell clam transmissible cancer (bioRxiv).</title>
        <authorList>
            <person name="Hart S.F.M."/>
            <person name="Yonemitsu M.A."/>
            <person name="Giersch R.M."/>
            <person name="Beal B.F."/>
            <person name="Arriagada G."/>
            <person name="Davis B.W."/>
            <person name="Ostrander E.A."/>
            <person name="Goff S.P."/>
            <person name="Metzger M.J."/>
        </authorList>
    </citation>
    <scope>NUCLEOTIDE SEQUENCE</scope>
    <source>
        <strain evidence="1">MELC-2E11</strain>
        <tissue evidence="1">Siphon/mantle</tissue>
    </source>
</reference>
<accession>A0ABY7GBB1</accession>
<proteinExistence type="predicted"/>
<evidence type="ECO:0000313" key="2">
    <source>
        <dbReference type="Proteomes" id="UP001164746"/>
    </source>
</evidence>
<gene>
    <name evidence="1" type="ORF">MAR_033759</name>
</gene>